<protein>
    <submittedName>
        <fullName evidence="1">Uncharacterized protein</fullName>
    </submittedName>
</protein>
<comment type="caution">
    <text evidence="1">The sequence shown here is derived from an EMBL/GenBank/DDBJ whole genome shotgun (WGS) entry which is preliminary data.</text>
</comment>
<sequence>MLIAYGYQTIQLCPHKSRLLNWSDALDHGNPTAVLVLDVSTTFAHVWHAGLLKRVHVVGVGNALLELLRDYLQTQELKVLGVTFESKLTHQAHIFQPAGSAAGKLACLRRMSGGWQELLYKVKIHSSLKFFCLA</sequence>
<dbReference type="EMBL" id="VSRR010002445">
    <property type="protein sequence ID" value="MPC31484.1"/>
    <property type="molecule type" value="Genomic_DNA"/>
</dbReference>
<keyword evidence="2" id="KW-1185">Reference proteome</keyword>
<proteinExistence type="predicted"/>
<reference evidence="1 2" key="1">
    <citation type="submission" date="2019-05" db="EMBL/GenBank/DDBJ databases">
        <title>Another draft genome of Portunus trituberculatus and its Hox gene families provides insights of decapod evolution.</title>
        <authorList>
            <person name="Jeong J.-H."/>
            <person name="Song I."/>
            <person name="Kim S."/>
            <person name="Choi T."/>
            <person name="Kim D."/>
            <person name="Ryu S."/>
            <person name="Kim W."/>
        </authorList>
    </citation>
    <scope>NUCLEOTIDE SEQUENCE [LARGE SCALE GENOMIC DNA]</scope>
    <source>
        <tissue evidence="1">Muscle</tissue>
    </source>
</reference>
<name>A0A5B7EG27_PORTR</name>
<organism evidence="1 2">
    <name type="scientific">Portunus trituberculatus</name>
    <name type="common">Swimming crab</name>
    <name type="synonym">Neptunus trituberculatus</name>
    <dbReference type="NCBI Taxonomy" id="210409"/>
    <lineage>
        <taxon>Eukaryota</taxon>
        <taxon>Metazoa</taxon>
        <taxon>Ecdysozoa</taxon>
        <taxon>Arthropoda</taxon>
        <taxon>Crustacea</taxon>
        <taxon>Multicrustacea</taxon>
        <taxon>Malacostraca</taxon>
        <taxon>Eumalacostraca</taxon>
        <taxon>Eucarida</taxon>
        <taxon>Decapoda</taxon>
        <taxon>Pleocyemata</taxon>
        <taxon>Brachyura</taxon>
        <taxon>Eubrachyura</taxon>
        <taxon>Portunoidea</taxon>
        <taxon>Portunidae</taxon>
        <taxon>Portuninae</taxon>
        <taxon>Portunus</taxon>
    </lineage>
</organism>
<gene>
    <name evidence="1" type="ORF">E2C01_024774</name>
</gene>
<dbReference type="Proteomes" id="UP000324222">
    <property type="component" value="Unassembled WGS sequence"/>
</dbReference>
<evidence type="ECO:0000313" key="2">
    <source>
        <dbReference type="Proteomes" id="UP000324222"/>
    </source>
</evidence>
<dbReference type="AlphaFoldDB" id="A0A5B7EG27"/>
<accession>A0A5B7EG27</accession>
<evidence type="ECO:0000313" key="1">
    <source>
        <dbReference type="EMBL" id="MPC31484.1"/>
    </source>
</evidence>